<dbReference type="Pfam" id="PF00884">
    <property type="entry name" value="Sulfatase"/>
    <property type="match status" value="1"/>
</dbReference>
<organism evidence="2 3">
    <name type="scientific">Fulvitalea axinellae</name>
    <dbReference type="NCBI Taxonomy" id="1182444"/>
    <lineage>
        <taxon>Bacteria</taxon>
        <taxon>Pseudomonadati</taxon>
        <taxon>Bacteroidota</taxon>
        <taxon>Cytophagia</taxon>
        <taxon>Cytophagales</taxon>
        <taxon>Persicobacteraceae</taxon>
        <taxon>Fulvitalea</taxon>
    </lineage>
</organism>
<dbReference type="PANTHER" id="PTHR43751:SF3">
    <property type="entry name" value="SULFATASE N-TERMINAL DOMAIN-CONTAINING PROTEIN"/>
    <property type="match status" value="1"/>
</dbReference>
<evidence type="ECO:0000313" key="2">
    <source>
        <dbReference type="EMBL" id="BDD08151.1"/>
    </source>
</evidence>
<dbReference type="InterPro" id="IPR000917">
    <property type="entry name" value="Sulfatase_N"/>
</dbReference>
<dbReference type="InterPro" id="IPR052701">
    <property type="entry name" value="GAG_Ulvan_Degrading_Sulfatases"/>
</dbReference>
<feature type="domain" description="Sulfatase N-terminal" evidence="1">
    <location>
        <begin position="36"/>
        <end position="368"/>
    </location>
</feature>
<proteinExistence type="predicted"/>
<dbReference type="AlphaFoldDB" id="A0AAU9C7U5"/>
<protein>
    <submittedName>
        <fullName evidence="2">Arylsulfatase</fullName>
    </submittedName>
</protein>
<dbReference type="CDD" id="cd16145">
    <property type="entry name" value="ARS_like"/>
    <property type="match status" value="1"/>
</dbReference>
<dbReference type="Proteomes" id="UP001348817">
    <property type="component" value="Chromosome"/>
</dbReference>
<dbReference type="Gene3D" id="3.30.1120.10">
    <property type="match status" value="1"/>
</dbReference>
<name>A0AAU9C7U5_9BACT</name>
<dbReference type="InterPro" id="IPR017850">
    <property type="entry name" value="Alkaline_phosphatase_core_sf"/>
</dbReference>
<reference evidence="2 3" key="1">
    <citation type="submission" date="2021-12" db="EMBL/GenBank/DDBJ databases">
        <title>Genome sequencing of bacteria with rrn-lacking chromosome and rrn-plasmid.</title>
        <authorList>
            <person name="Anda M."/>
            <person name="Iwasaki W."/>
        </authorList>
    </citation>
    <scope>NUCLEOTIDE SEQUENCE [LARGE SCALE GENOMIC DNA]</scope>
    <source>
        <strain evidence="2 3">DSM 100852</strain>
    </source>
</reference>
<evidence type="ECO:0000313" key="3">
    <source>
        <dbReference type="Proteomes" id="UP001348817"/>
    </source>
</evidence>
<dbReference type="Gene3D" id="3.40.720.10">
    <property type="entry name" value="Alkaline Phosphatase, subunit A"/>
    <property type="match status" value="1"/>
</dbReference>
<sequence length="489" mass="54848">MPMFSRKAITKFFALALVYLTVAGNAWAGKKKKRKPNIIFILADDLGYGDLSCYGQTKFSTPNIDRMAERGLRFTDHYSGSTVCAPSRCTLMTGFHTGHSYIRGNQEVKPEGQLPIPASSVTVAEVLKQAGYTTGVIGKWGMGYPGSEGDPNNQGFDYFFGYNCQREAHHYYPTHLWRNQERVEYPENNLKEKKGKYSHDLFTEDALRFVRENKDNPFFLYLAYSVPHADVDVPEDSMKPFIGKFDEKPYKGGGYLAQPTPKAAHAGMVTRMDGDIGKLNKLLADLDIDENTLVIFTSDNGPHVEGGHNPAFFNSAGGLRGVKRDLYEGGIRAPFIAMWPGTVKAGSETDHPSAFWDFLPTACEIAGYQAPVGIDGISYLPTLLGKSPKQKKHEYLYWEFHTKAQTRDKQAVRKGDWKGVRMKIKTAGQPIELYNLAKDPGEKNNVASKYPEIVAEITAIMDQQHVKSEYFPFSYESTKIRKAKTKRPQ</sequence>
<accession>A0AAU9C7U5</accession>
<dbReference type="EMBL" id="AP025314">
    <property type="protein sequence ID" value="BDD08151.1"/>
    <property type="molecule type" value="Genomic_DNA"/>
</dbReference>
<gene>
    <name evidence="2" type="ORF">FUAX_05830</name>
</gene>
<evidence type="ECO:0000259" key="1">
    <source>
        <dbReference type="Pfam" id="PF00884"/>
    </source>
</evidence>
<dbReference type="KEGG" id="fax:FUAX_05830"/>
<keyword evidence="3" id="KW-1185">Reference proteome</keyword>
<dbReference type="SUPFAM" id="SSF53649">
    <property type="entry name" value="Alkaline phosphatase-like"/>
    <property type="match status" value="1"/>
</dbReference>
<dbReference type="PANTHER" id="PTHR43751">
    <property type="entry name" value="SULFATASE"/>
    <property type="match status" value="1"/>
</dbReference>